<dbReference type="PROSITE" id="PS01124">
    <property type="entry name" value="HTH_ARAC_FAMILY_2"/>
    <property type="match status" value="1"/>
</dbReference>
<evidence type="ECO:0000256" key="3">
    <source>
        <dbReference type="ARBA" id="ARBA00023163"/>
    </source>
</evidence>
<evidence type="ECO:0000313" key="5">
    <source>
        <dbReference type="EMBL" id="OPZ89962.1"/>
    </source>
</evidence>
<protein>
    <submittedName>
        <fullName evidence="5">HTH-type transcriptional activator Btr</fullName>
    </submittedName>
</protein>
<comment type="caution">
    <text evidence="5">The sequence shown here is derived from an EMBL/GenBank/DDBJ whole genome shotgun (WGS) entry which is preliminary data.</text>
</comment>
<name>A0A1V5M9W2_UNCT6</name>
<dbReference type="Pfam" id="PF12833">
    <property type="entry name" value="HTH_18"/>
    <property type="match status" value="1"/>
</dbReference>
<dbReference type="InterPro" id="IPR018060">
    <property type="entry name" value="HTH_AraC"/>
</dbReference>
<dbReference type="EMBL" id="MWAK01000309">
    <property type="protein sequence ID" value="OPZ89962.1"/>
    <property type="molecule type" value="Genomic_DNA"/>
</dbReference>
<sequence>MADRFALSAGHLSRTFKRYTGLGLKQYILQRRIVAAKRLLEEAPGLKVAAVSNRVGFHDFAVFNRDFKLITGLTPSAYRKNSYPAVKK</sequence>
<dbReference type="PANTHER" id="PTHR43280:SF2">
    <property type="entry name" value="HTH-TYPE TRANSCRIPTIONAL REGULATOR EXSA"/>
    <property type="match status" value="1"/>
</dbReference>
<dbReference type="GO" id="GO:0043565">
    <property type="term" value="F:sequence-specific DNA binding"/>
    <property type="evidence" value="ECO:0007669"/>
    <property type="project" value="InterPro"/>
</dbReference>
<evidence type="ECO:0000256" key="1">
    <source>
        <dbReference type="ARBA" id="ARBA00023015"/>
    </source>
</evidence>
<dbReference type="Gene3D" id="1.10.10.60">
    <property type="entry name" value="Homeodomain-like"/>
    <property type="match status" value="2"/>
</dbReference>
<keyword evidence="1" id="KW-0805">Transcription regulation</keyword>
<reference evidence="5" key="1">
    <citation type="submission" date="2017-02" db="EMBL/GenBank/DDBJ databases">
        <title>Delving into the versatile metabolic prowess of the omnipresent phylum Bacteroidetes.</title>
        <authorList>
            <person name="Nobu M.K."/>
            <person name="Mei R."/>
            <person name="Narihiro T."/>
            <person name="Kuroda K."/>
            <person name="Liu W.-T."/>
        </authorList>
    </citation>
    <scope>NUCLEOTIDE SEQUENCE</scope>
    <source>
        <strain evidence="5">ADurb.Bin417</strain>
    </source>
</reference>
<dbReference type="GO" id="GO:0003700">
    <property type="term" value="F:DNA-binding transcription factor activity"/>
    <property type="evidence" value="ECO:0007669"/>
    <property type="project" value="InterPro"/>
</dbReference>
<feature type="domain" description="HTH araC/xylS-type" evidence="4">
    <location>
        <begin position="1"/>
        <end position="81"/>
    </location>
</feature>
<dbReference type="InterPro" id="IPR018062">
    <property type="entry name" value="HTH_AraC-typ_CS"/>
</dbReference>
<dbReference type="Proteomes" id="UP000485484">
    <property type="component" value="Unassembled WGS sequence"/>
</dbReference>
<dbReference type="InterPro" id="IPR009057">
    <property type="entry name" value="Homeodomain-like_sf"/>
</dbReference>
<keyword evidence="2" id="KW-0238">DNA-binding</keyword>
<gene>
    <name evidence="5" type="primary">btr</name>
    <name evidence="5" type="ORF">BWY73_01409</name>
</gene>
<accession>A0A1V5M9W2</accession>
<proteinExistence type="predicted"/>
<dbReference type="PANTHER" id="PTHR43280">
    <property type="entry name" value="ARAC-FAMILY TRANSCRIPTIONAL REGULATOR"/>
    <property type="match status" value="1"/>
</dbReference>
<evidence type="ECO:0000259" key="4">
    <source>
        <dbReference type="PROSITE" id="PS01124"/>
    </source>
</evidence>
<organism evidence="5">
    <name type="scientific">candidate division TA06 bacterium ADurb.Bin417</name>
    <dbReference type="NCBI Taxonomy" id="1852828"/>
    <lineage>
        <taxon>Bacteria</taxon>
        <taxon>Bacteria division TA06</taxon>
    </lineage>
</organism>
<dbReference type="SUPFAM" id="SSF46689">
    <property type="entry name" value="Homeodomain-like"/>
    <property type="match status" value="1"/>
</dbReference>
<evidence type="ECO:0000256" key="2">
    <source>
        <dbReference type="ARBA" id="ARBA00023125"/>
    </source>
</evidence>
<dbReference type="AlphaFoldDB" id="A0A1V5M9W2"/>
<dbReference type="PROSITE" id="PS00041">
    <property type="entry name" value="HTH_ARAC_FAMILY_1"/>
    <property type="match status" value="1"/>
</dbReference>
<keyword evidence="3" id="KW-0804">Transcription</keyword>
<dbReference type="SMART" id="SM00342">
    <property type="entry name" value="HTH_ARAC"/>
    <property type="match status" value="1"/>
</dbReference>